<proteinExistence type="predicted"/>
<dbReference type="KEGG" id="vg:23679514"/>
<evidence type="ECO:0000313" key="1">
    <source>
        <dbReference type="EMBL" id="AID58828.1"/>
    </source>
</evidence>
<gene>
    <name evidence="1" type="primary">8</name>
    <name evidence="1" type="ORF">PBI_GAIA_8</name>
</gene>
<reference evidence="1 2" key="1">
    <citation type="submission" date="2014-03" db="EMBL/GenBank/DDBJ databases">
        <authorList>
            <person name="Yoder B.A."/>
            <person name="Colicchio M.A."/>
            <person name="Schafer C.E."/>
            <person name="Abrahim M.R."/>
            <person name="Adkins N.L."/>
            <person name="Burke K.A."/>
            <person name="Churilla B.M."/>
            <person name="Cohen K.L."/>
            <person name="Fasoranti T.O."/>
            <person name="Genkil J.S."/>
            <person name="Kramer Z.J."/>
            <person name="Prout A.K."/>
            <person name="Schwarz A.G."/>
            <person name="Tish M."/>
            <person name="Vispute N."/>
            <person name="Wilkes K.E."/>
            <person name="Williams C.R."/>
            <person name="Xiao X."/>
            <person name="Yu V.J."/>
            <person name="Lapin J.S."/>
            <person name="Ott C.T."/>
            <person name="Walburn T.D."/>
            <person name="Bradley K.W."/>
            <person name="Clarke D.Q."/>
            <person name="Lewis M.F."/>
            <person name="Barker L.P."/>
            <person name="Bailey C."/>
            <person name="Asai D.J."/>
            <person name="Bowman C.A."/>
            <person name="Russell D.A."/>
            <person name="Pope W.H."/>
            <person name="Jacobs-Sera D."/>
            <person name="Hendrix R.W."/>
            <person name="Hatfull G.F."/>
        </authorList>
    </citation>
    <scope>NUCLEOTIDE SEQUENCE [LARGE SCALE GENOMIC DNA]</scope>
</reference>
<name>A0A068F3C1_9CAUD</name>
<dbReference type="Proteomes" id="UP000027491">
    <property type="component" value="Segment"/>
</dbReference>
<keyword evidence="2" id="KW-1185">Reference proteome</keyword>
<sequence length="87" mass="9954">MAKRQFTINSKKWSQIVKEVIDTTGVEFMQGVADRCNNHLENGKGYLVSVEGDDPLNKRDYRATVITASKEAMRDNAKHDRLISEFH</sequence>
<dbReference type="GeneID" id="23679514"/>
<protein>
    <submittedName>
        <fullName evidence="1">Uncharacterized protein</fullName>
    </submittedName>
</protein>
<organism evidence="1 2">
    <name type="scientific">Mycobacterium phage Gaia</name>
    <dbReference type="NCBI Taxonomy" id="1486472"/>
    <lineage>
        <taxon>Viruses</taxon>
        <taxon>Duplodnaviria</taxon>
        <taxon>Heunggongvirae</taxon>
        <taxon>Uroviricota</taxon>
        <taxon>Caudoviricetes</taxon>
        <taxon>Gaiavirus</taxon>
        <taxon>Gaiavirus gaia</taxon>
    </lineage>
</organism>
<accession>A0A068F3C1</accession>
<dbReference type="RefSeq" id="YP_009124751.1">
    <property type="nucleotide sequence ID" value="NC_026590.1"/>
</dbReference>
<dbReference type="EMBL" id="KJ567043">
    <property type="protein sequence ID" value="AID58828.1"/>
    <property type="molecule type" value="Genomic_DNA"/>
</dbReference>
<evidence type="ECO:0000313" key="2">
    <source>
        <dbReference type="Proteomes" id="UP000027491"/>
    </source>
</evidence>